<feature type="region of interest" description="Disordered" evidence="1">
    <location>
        <begin position="1"/>
        <end position="130"/>
    </location>
</feature>
<feature type="compositionally biased region" description="Basic and acidic residues" evidence="1">
    <location>
        <begin position="113"/>
        <end position="123"/>
    </location>
</feature>
<evidence type="ECO:0000313" key="2">
    <source>
        <dbReference type="EMBL" id="CAI5773966.1"/>
    </source>
</evidence>
<evidence type="ECO:0000256" key="1">
    <source>
        <dbReference type="SAM" id="MobiDB-lite"/>
    </source>
</evidence>
<dbReference type="EMBL" id="OX395130">
    <property type="protein sequence ID" value="CAI5773966.1"/>
    <property type="molecule type" value="Genomic_DNA"/>
</dbReference>
<protein>
    <submittedName>
        <fullName evidence="2">Uncharacterized protein</fullName>
    </submittedName>
</protein>
<feature type="compositionally biased region" description="Low complexity" evidence="1">
    <location>
        <begin position="100"/>
        <end position="109"/>
    </location>
</feature>
<accession>A0AA35P393</accession>
<gene>
    <name evidence="2" type="ORF">PODLI_1B027408</name>
</gene>
<dbReference type="Proteomes" id="UP001178461">
    <property type="component" value="Chromosome 5"/>
</dbReference>
<evidence type="ECO:0000313" key="3">
    <source>
        <dbReference type="Proteomes" id="UP001178461"/>
    </source>
</evidence>
<organism evidence="2 3">
    <name type="scientific">Podarcis lilfordi</name>
    <name type="common">Lilford's wall lizard</name>
    <dbReference type="NCBI Taxonomy" id="74358"/>
    <lineage>
        <taxon>Eukaryota</taxon>
        <taxon>Metazoa</taxon>
        <taxon>Chordata</taxon>
        <taxon>Craniata</taxon>
        <taxon>Vertebrata</taxon>
        <taxon>Euteleostomi</taxon>
        <taxon>Lepidosauria</taxon>
        <taxon>Squamata</taxon>
        <taxon>Bifurcata</taxon>
        <taxon>Unidentata</taxon>
        <taxon>Episquamata</taxon>
        <taxon>Laterata</taxon>
        <taxon>Lacertibaenia</taxon>
        <taxon>Lacertidae</taxon>
        <taxon>Podarcis</taxon>
    </lineage>
</organism>
<sequence length="149" mass="15999">MLPERLLRKAGSRSFRSGKLGAAKTSPPPPPLALLAALRFSSPAPELPVSPSRQPAAQRSHVRRQEGGRRSVLSARRLPRGQIQPGERGEQPSRGGVGGLRLKVGLRTVPGEDPPHPHPELRSEACQSPEQRAGLTCAFVSALFQEISN</sequence>
<keyword evidence="3" id="KW-1185">Reference proteome</keyword>
<dbReference type="AlphaFoldDB" id="A0AA35P393"/>
<reference evidence="2" key="1">
    <citation type="submission" date="2022-12" db="EMBL/GenBank/DDBJ databases">
        <authorList>
            <person name="Alioto T."/>
            <person name="Alioto T."/>
            <person name="Gomez Garrido J."/>
        </authorList>
    </citation>
    <scope>NUCLEOTIDE SEQUENCE</scope>
</reference>
<feature type="compositionally biased region" description="Low complexity" evidence="1">
    <location>
        <begin position="33"/>
        <end position="44"/>
    </location>
</feature>
<name>A0AA35P393_9SAUR</name>
<proteinExistence type="predicted"/>